<evidence type="ECO:0000259" key="2">
    <source>
        <dbReference type="Pfam" id="PF25919"/>
    </source>
</evidence>
<dbReference type="InterPro" id="IPR058790">
    <property type="entry name" value="BSH_CusB"/>
</dbReference>
<organism evidence="4 5">
    <name type="scientific">Capnocytophaga canimorsus</name>
    <dbReference type="NCBI Taxonomy" id="28188"/>
    <lineage>
        <taxon>Bacteria</taxon>
        <taxon>Pseudomonadati</taxon>
        <taxon>Bacteroidota</taxon>
        <taxon>Flavobacteriia</taxon>
        <taxon>Flavobacteriales</taxon>
        <taxon>Flavobacteriaceae</taxon>
        <taxon>Capnocytophaga</taxon>
    </lineage>
</organism>
<protein>
    <submittedName>
        <fullName evidence="4">Efflux pump periplasmic linker bepF</fullName>
    </submittedName>
</protein>
<dbReference type="InterPro" id="IPR058626">
    <property type="entry name" value="MdtA-like_b-barrel"/>
</dbReference>
<sequence length="365" mass="39446">MRIFFILAGLSLMTACNNTPKQVQQGVKTLPVITVGEQSSTYHLSYPVNIEGKVNSPVQARISGYITQVLVDEGQQVTKGQPLFRLETQALNQSSQAAKSAVDAALVEVNRLEPLVAKNIISPVQLETAKANLARIKASYAEVNANIDYAIVRAPVTGVVGSIPLREGALVSANNTVLTTVSDVKEVYAYFSMNEKDYITFLEVAKGKSLNEKISNLPKITLVLANGERYPHQGTISTVTGQVDKNTGSIRFRATFPNAEGLLTNGNSGTILIPEVHANSLVIPEVATFEQQGLVFAYKVEQDTVKQVIITLKNRNNNLAVVSDGLQKGDILVVQGLNGIRTGMKIQTKPVSMDSLVQAIKPAFR</sequence>
<dbReference type="Gene3D" id="2.40.50.100">
    <property type="match status" value="1"/>
</dbReference>
<dbReference type="GO" id="GO:0005886">
    <property type="term" value="C:plasma membrane"/>
    <property type="evidence" value="ECO:0007669"/>
    <property type="project" value="TreeGrafter"/>
</dbReference>
<evidence type="ECO:0000259" key="3">
    <source>
        <dbReference type="Pfam" id="PF25944"/>
    </source>
</evidence>
<dbReference type="EMBL" id="CDOE01000007">
    <property type="protein sequence ID" value="CEN32751.1"/>
    <property type="molecule type" value="Genomic_DNA"/>
</dbReference>
<dbReference type="PANTHER" id="PTHR30158:SF23">
    <property type="entry name" value="MULTIDRUG RESISTANCE PROTEIN MEXA"/>
    <property type="match status" value="1"/>
</dbReference>
<dbReference type="Proteomes" id="UP000044026">
    <property type="component" value="Unassembled WGS sequence"/>
</dbReference>
<dbReference type="GO" id="GO:0030313">
    <property type="term" value="C:cell envelope"/>
    <property type="evidence" value="ECO:0007669"/>
    <property type="project" value="UniProtKB-SubCell"/>
</dbReference>
<evidence type="ECO:0000313" key="4">
    <source>
        <dbReference type="EMBL" id="CEN32751.1"/>
    </source>
</evidence>
<evidence type="ECO:0000256" key="1">
    <source>
        <dbReference type="ARBA" id="ARBA00009477"/>
    </source>
</evidence>
<dbReference type="Pfam" id="PF25919">
    <property type="entry name" value="BSH_CusB"/>
    <property type="match status" value="1"/>
</dbReference>
<dbReference type="SUPFAM" id="SSF111369">
    <property type="entry name" value="HlyD-like secretion proteins"/>
    <property type="match status" value="1"/>
</dbReference>
<dbReference type="PROSITE" id="PS51257">
    <property type="entry name" value="PROKAR_LIPOPROTEIN"/>
    <property type="match status" value="1"/>
</dbReference>
<dbReference type="InterPro" id="IPR006143">
    <property type="entry name" value="RND_pump_MFP"/>
</dbReference>
<dbReference type="Gene3D" id="1.10.287.470">
    <property type="entry name" value="Helix hairpin bin"/>
    <property type="match status" value="1"/>
</dbReference>
<dbReference type="GO" id="GO:0046677">
    <property type="term" value="P:response to antibiotic"/>
    <property type="evidence" value="ECO:0007669"/>
    <property type="project" value="TreeGrafter"/>
</dbReference>
<dbReference type="GeneID" id="69579460"/>
<name>A0A0B7GZP5_9FLAO</name>
<gene>
    <name evidence="4" type="ORF">CCAN12_150005</name>
</gene>
<evidence type="ECO:0000313" key="5">
    <source>
        <dbReference type="Proteomes" id="UP000044026"/>
    </source>
</evidence>
<comment type="similarity">
    <text evidence="1">Belongs to the membrane fusion protein (MFP) (TC 8.A.1) family.</text>
</comment>
<dbReference type="GO" id="GO:0022857">
    <property type="term" value="F:transmembrane transporter activity"/>
    <property type="evidence" value="ECO:0007669"/>
    <property type="project" value="InterPro"/>
</dbReference>
<dbReference type="Gene3D" id="2.40.420.20">
    <property type="match status" value="1"/>
</dbReference>
<reference evidence="4 5" key="1">
    <citation type="submission" date="2015-01" db="EMBL/GenBank/DDBJ databases">
        <authorList>
            <person name="Xiang T."/>
            <person name="Song Y."/>
            <person name="Huang L."/>
            <person name="Wang B."/>
            <person name="Wu P."/>
        </authorList>
    </citation>
    <scope>NUCLEOTIDE SEQUENCE [LARGE SCALE GENOMIC DNA]</scope>
    <source>
        <strain evidence="4 5">Cc12</strain>
    </source>
</reference>
<dbReference type="AlphaFoldDB" id="A0A0B7GZP5"/>
<accession>A0A0B7GZP5</accession>
<proteinExistence type="inferred from homology"/>
<dbReference type="NCBIfam" id="TIGR01730">
    <property type="entry name" value="RND_mfp"/>
    <property type="match status" value="1"/>
</dbReference>
<dbReference type="RefSeq" id="WP_052456070.1">
    <property type="nucleotide sequence ID" value="NZ_CP022382.1"/>
</dbReference>
<dbReference type="PANTHER" id="PTHR30158">
    <property type="entry name" value="ACRA/E-RELATED COMPONENT OF DRUG EFFLUX TRANSPORTER"/>
    <property type="match status" value="1"/>
</dbReference>
<dbReference type="Gene3D" id="2.40.30.170">
    <property type="match status" value="1"/>
</dbReference>
<feature type="domain" description="CusB-like barrel-sandwich hybrid" evidence="2">
    <location>
        <begin position="58"/>
        <end position="178"/>
    </location>
</feature>
<dbReference type="Pfam" id="PF25944">
    <property type="entry name" value="Beta-barrel_RND"/>
    <property type="match status" value="1"/>
</dbReference>
<feature type="domain" description="Multidrug resistance protein MdtA-like beta-barrel" evidence="3">
    <location>
        <begin position="191"/>
        <end position="266"/>
    </location>
</feature>